<feature type="compositionally biased region" description="Low complexity" evidence="9">
    <location>
        <begin position="16"/>
        <end position="26"/>
    </location>
</feature>
<dbReference type="PANTHER" id="PTHR13563:SF13">
    <property type="entry name" value="TRNA METHYLTRANSFERASE 10 HOMOLOG A"/>
    <property type="match status" value="1"/>
</dbReference>
<dbReference type="GO" id="GO:0002939">
    <property type="term" value="P:tRNA N1-guanine methylation"/>
    <property type="evidence" value="ECO:0007669"/>
    <property type="project" value="TreeGrafter"/>
</dbReference>
<keyword evidence="4" id="KW-0808">Transferase</keyword>
<feature type="compositionally biased region" description="Basic and acidic residues" evidence="9">
    <location>
        <begin position="46"/>
        <end position="61"/>
    </location>
</feature>
<dbReference type="InterPro" id="IPR028564">
    <property type="entry name" value="MT_TRM10-typ"/>
</dbReference>
<evidence type="ECO:0000256" key="9">
    <source>
        <dbReference type="SAM" id="MobiDB-lite"/>
    </source>
</evidence>
<keyword evidence="3" id="KW-0489">Methyltransferase</keyword>
<accession>A0AAD5YGD4</accession>
<dbReference type="InterPro" id="IPR038459">
    <property type="entry name" value="MT_TRM10-typ_sf"/>
</dbReference>
<evidence type="ECO:0000256" key="1">
    <source>
        <dbReference type="ARBA" id="ARBA00012797"/>
    </source>
</evidence>
<keyword evidence="12" id="KW-1185">Reference proteome</keyword>
<feature type="region of interest" description="Disordered" evidence="9">
    <location>
        <begin position="358"/>
        <end position="405"/>
    </location>
</feature>
<evidence type="ECO:0000256" key="2">
    <source>
        <dbReference type="ARBA" id="ARBA00020451"/>
    </source>
</evidence>
<name>A0AAD5YGD4_9APHY</name>
<gene>
    <name evidence="11" type="ORF">NLI96_g3662</name>
</gene>
<keyword evidence="5" id="KW-0949">S-adenosyl-L-methionine</keyword>
<comment type="catalytic activity">
    <reaction evidence="8">
        <text>guanosine(9) in tRNA + S-adenosyl-L-methionine = N(1)-methylguanosine(9) in tRNA + S-adenosyl-L-homocysteine + H(+)</text>
        <dbReference type="Rhea" id="RHEA:43156"/>
        <dbReference type="Rhea" id="RHEA-COMP:10367"/>
        <dbReference type="Rhea" id="RHEA-COMP:10368"/>
        <dbReference type="ChEBI" id="CHEBI:15378"/>
        <dbReference type="ChEBI" id="CHEBI:57856"/>
        <dbReference type="ChEBI" id="CHEBI:59789"/>
        <dbReference type="ChEBI" id="CHEBI:73542"/>
        <dbReference type="ChEBI" id="CHEBI:74269"/>
        <dbReference type="EC" id="2.1.1.221"/>
    </reaction>
</comment>
<feature type="compositionally biased region" description="Acidic residues" evidence="9">
    <location>
        <begin position="358"/>
        <end position="369"/>
    </location>
</feature>
<feature type="compositionally biased region" description="Low complexity" evidence="9">
    <location>
        <begin position="202"/>
        <end position="212"/>
    </location>
</feature>
<organism evidence="11 12">
    <name type="scientific">Meripilus lineatus</name>
    <dbReference type="NCBI Taxonomy" id="2056292"/>
    <lineage>
        <taxon>Eukaryota</taxon>
        <taxon>Fungi</taxon>
        <taxon>Dikarya</taxon>
        <taxon>Basidiomycota</taxon>
        <taxon>Agaricomycotina</taxon>
        <taxon>Agaricomycetes</taxon>
        <taxon>Polyporales</taxon>
        <taxon>Meripilaceae</taxon>
        <taxon>Meripilus</taxon>
    </lineage>
</organism>
<dbReference type="EC" id="2.1.1.221" evidence="1"/>
<dbReference type="GO" id="GO:0005634">
    <property type="term" value="C:nucleus"/>
    <property type="evidence" value="ECO:0007669"/>
    <property type="project" value="TreeGrafter"/>
</dbReference>
<evidence type="ECO:0000256" key="4">
    <source>
        <dbReference type="ARBA" id="ARBA00022679"/>
    </source>
</evidence>
<dbReference type="InterPro" id="IPR007356">
    <property type="entry name" value="tRNA_m1G_MeTrfase_euk"/>
</dbReference>
<sequence>MEKEDILNIPDPKPHPSALLASSSSIPGPPLSKNAQKKLAKAAILAEKRKEKRAYQKEKKKEAKRLKTASKQSEGEDAGEGEEGAGEEADVHKRKRARLEEGVSNKRRRGGRKPFKARVVIDLGFDDLMSENEIKSLTSQLAFTYSANRKTSSPFESVLFTSLTGRTHDRLEGISDAAYKRWEGTEWWDHSYEMLWATEEASSESSGPSEQVSQKKRKPPQRAPKDSVIYLTADSDYELTELREGETYIIGGICDHNRYKNLCLKKSVSTGIKSARLPIGTYLSQLKTRKVLTVNQTFEILLKWVETRDWEKALFDVVPKRKFQEGNKGQAQKQDKAEDALLRTEQVILSEAILQDGEPMEAVEGEVESIPEGGEISISPEVEDEELAHDPAESDKEPQLPSVQE</sequence>
<dbReference type="AlphaFoldDB" id="A0AAD5YGD4"/>
<evidence type="ECO:0000256" key="7">
    <source>
        <dbReference type="ARBA" id="ARBA00032166"/>
    </source>
</evidence>
<feature type="region of interest" description="Disordered" evidence="9">
    <location>
        <begin position="202"/>
        <end position="225"/>
    </location>
</feature>
<protein>
    <recommendedName>
        <fullName evidence="2">tRNA (guanine(9)-N1)-methyltransferase</fullName>
        <ecNumber evidence="1">2.1.1.221</ecNumber>
    </recommendedName>
    <alternativeName>
        <fullName evidence="7">tRNA methyltransferase 10</fullName>
    </alternativeName>
    <alternativeName>
        <fullName evidence="6">tRNA(m1G9)-methyltransferase</fullName>
    </alternativeName>
</protein>
<dbReference type="Proteomes" id="UP001212997">
    <property type="component" value="Unassembled WGS sequence"/>
</dbReference>
<proteinExistence type="predicted"/>
<feature type="compositionally biased region" description="Acidic residues" evidence="9">
    <location>
        <begin position="75"/>
        <end position="88"/>
    </location>
</feature>
<dbReference type="GO" id="GO:0000049">
    <property type="term" value="F:tRNA binding"/>
    <property type="evidence" value="ECO:0007669"/>
    <property type="project" value="TreeGrafter"/>
</dbReference>
<feature type="region of interest" description="Disordered" evidence="9">
    <location>
        <begin position="1"/>
        <end position="111"/>
    </location>
</feature>
<evidence type="ECO:0000256" key="5">
    <source>
        <dbReference type="ARBA" id="ARBA00022691"/>
    </source>
</evidence>
<dbReference type="EMBL" id="JANAWD010000097">
    <property type="protein sequence ID" value="KAJ3487236.1"/>
    <property type="molecule type" value="Genomic_DNA"/>
</dbReference>
<feature type="domain" description="SAM-dependent MTase TRM10-type" evidence="10">
    <location>
        <begin position="105"/>
        <end position="325"/>
    </location>
</feature>
<evidence type="ECO:0000313" key="12">
    <source>
        <dbReference type="Proteomes" id="UP001212997"/>
    </source>
</evidence>
<evidence type="ECO:0000256" key="6">
    <source>
        <dbReference type="ARBA" id="ARBA00031792"/>
    </source>
</evidence>
<comment type="caution">
    <text evidence="11">The sequence shown here is derived from an EMBL/GenBank/DDBJ whole genome shotgun (WGS) entry which is preliminary data.</text>
</comment>
<dbReference type="CDD" id="cd18089">
    <property type="entry name" value="SPOUT_Trm10-like"/>
    <property type="match status" value="1"/>
</dbReference>
<dbReference type="Gene3D" id="3.40.1280.30">
    <property type="match status" value="1"/>
</dbReference>
<dbReference type="PROSITE" id="PS51675">
    <property type="entry name" value="SAM_MT_TRM10"/>
    <property type="match status" value="1"/>
</dbReference>
<dbReference type="PANTHER" id="PTHR13563">
    <property type="entry name" value="TRNA (GUANINE-9-) METHYLTRANSFERASE"/>
    <property type="match status" value="1"/>
</dbReference>
<evidence type="ECO:0000259" key="10">
    <source>
        <dbReference type="PROSITE" id="PS51675"/>
    </source>
</evidence>
<reference evidence="11" key="1">
    <citation type="submission" date="2022-07" db="EMBL/GenBank/DDBJ databases">
        <title>Genome Sequence of Physisporinus lineatus.</title>
        <authorList>
            <person name="Buettner E."/>
        </authorList>
    </citation>
    <scope>NUCLEOTIDE SEQUENCE</scope>
    <source>
        <strain evidence="11">VT162</strain>
    </source>
</reference>
<evidence type="ECO:0000256" key="3">
    <source>
        <dbReference type="ARBA" id="ARBA00022603"/>
    </source>
</evidence>
<evidence type="ECO:0000313" key="11">
    <source>
        <dbReference type="EMBL" id="KAJ3487236.1"/>
    </source>
</evidence>
<evidence type="ECO:0000256" key="8">
    <source>
        <dbReference type="ARBA" id="ARBA00048434"/>
    </source>
</evidence>
<dbReference type="GO" id="GO:0052905">
    <property type="term" value="F:tRNA (guanosine(9)-N1)-methyltransferase activity"/>
    <property type="evidence" value="ECO:0007669"/>
    <property type="project" value="UniProtKB-EC"/>
</dbReference>
<feature type="compositionally biased region" description="Basic and acidic residues" evidence="9">
    <location>
        <begin position="388"/>
        <end position="398"/>
    </location>
</feature>